<dbReference type="Gene3D" id="3.20.20.80">
    <property type="entry name" value="Glycosidases"/>
    <property type="match status" value="1"/>
</dbReference>
<reference evidence="11" key="1">
    <citation type="submission" date="2014-06" db="EMBL/GenBank/DDBJ databases">
        <authorList>
            <person name="Ju J."/>
            <person name="Zhang J."/>
        </authorList>
    </citation>
    <scope>NUCLEOTIDE SEQUENCE</scope>
    <source>
        <strain evidence="11">SscI8</strain>
    </source>
</reference>
<keyword evidence="3" id="KW-0146">Chitin degradation</keyword>
<evidence type="ECO:0000256" key="6">
    <source>
        <dbReference type="ARBA" id="ARBA00023326"/>
    </source>
</evidence>
<evidence type="ECO:0000256" key="1">
    <source>
        <dbReference type="ARBA" id="ARBA00000822"/>
    </source>
</evidence>
<dbReference type="GO" id="GO:0000272">
    <property type="term" value="P:polysaccharide catabolic process"/>
    <property type="evidence" value="ECO:0007669"/>
    <property type="project" value="UniProtKB-KW"/>
</dbReference>
<keyword evidence="9" id="KW-0732">Signal</keyword>
<evidence type="ECO:0000259" key="10">
    <source>
        <dbReference type="PROSITE" id="PS51910"/>
    </source>
</evidence>
<sequence>MRVSTTAPVVAAAAAAAAAAIANLPLASAVPHQQSLYNGYNGLAGPAAEFYDDSIPARVTHSVWSTLTSLFGQSHNPVQLIKSSPGVTLLSSGYPTADADSVAAPRFVLYGDQDVPSQSYGAPPYWNITGFNVFNLAFWTVKYGVADNAAKFAAKSDADRKWFKSRYAGAGMKLMVSVFGATDTPQSLGKDPTALGKTIATFVKKNGLDGVDVDYEEMDLFAQGKSASWLIALTKSLRKELPSPYIITHAPVAPWFNTQMYPEGYAKIHSQVGDLIDWYNVQFYNQGSTYDTCDNLIWNSGNDFPLTSVFEINKYAGVPLDKIVVGKPAVAGDADNGFVRPSVLGACLNVGVQNGWKGGVMFWEYPHMTPHRLSVITDAAGLS</sequence>
<keyword evidence="2 7" id="KW-0378">Hydrolase</keyword>
<dbReference type="EMBL" id="LK056657">
    <property type="protein sequence ID" value="CDU22630.1"/>
    <property type="molecule type" value="Genomic_DNA"/>
</dbReference>
<dbReference type="PROSITE" id="PS51910">
    <property type="entry name" value="GH18_2"/>
    <property type="match status" value="1"/>
</dbReference>
<feature type="chain" id="PRO_5007281184" evidence="9">
    <location>
        <begin position="30"/>
        <end position="383"/>
    </location>
</feature>
<dbReference type="InterPro" id="IPR001223">
    <property type="entry name" value="Glyco_hydro18_cat"/>
</dbReference>
<proteinExistence type="inferred from homology"/>
<keyword evidence="5 7" id="KW-0326">Glycosidase</keyword>
<evidence type="ECO:0000256" key="7">
    <source>
        <dbReference type="RuleBase" id="RU000489"/>
    </source>
</evidence>
<keyword evidence="6" id="KW-0624">Polysaccharide degradation</keyword>
<dbReference type="AlphaFoldDB" id="A0A127Z923"/>
<feature type="signal peptide" evidence="9">
    <location>
        <begin position="1"/>
        <end position="29"/>
    </location>
</feature>
<comment type="catalytic activity">
    <reaction evidence="1">
        <text>Random endo-hydrolysis of N-acetyl-beta-D-glucosaminide (1-&gt;4)-beta-linkages in chitin and chitodextrins.</text>
        <dbReference type="EC" id="3.2.1.14"/>
    </reaction>
</comment>
<dbReference type="GO" id="GO:0008843">
    <property type="term" value="F:endochitinase activity"/>
    <property type="evidence" value="ECO:0007669"/>
    <property type="project" value="UniProtKB-EC"/>
</dbReference>
<dbReference type="SUPFAM" id="SSF51445">
    <property type="entry name" value="(Trans)glycosidases"/>
    <property type="match status" value="1"/>
</dbReference>
<gene>
    <name evidence="11" type="ORF">SPSC_01260</name>
</gene>
<dbReference type="GO" id="GO:0006032">
    <property type="term" value="P:chitin catabolic process"/>
    <property type="evidence" value="ECO:0007669"/>
    <property type="project" value="UniProtKB-KW"/>
</dbReference>
<evidence type="ECO:0000256" key="4">
    <source>
        <dbReference type="ARBA" id="ARBA00023277"/>
    </source>
</evidence>
<dbReference type="InterPro" id="IPR017853">
    <property type="entry name" value="GH"/>
</dbReference>
<evidence type="ECO:0000313" key="11">
    <source>
        <dbReference type="EMBL" id="CDU22630.1"/>
    </source>
</evidence>
<evidence type="ECO:0000256" key="2">
    <source>
        <dbReference type="ARBA" id="ARBA00022801"/>
    </source>
</evidence>
<dbReference type="OrthoDB" id="3012298at2759"/>
<evidence type="ECO:0000256" key="3">
    <source>
        <dbReference type="ARBA" id="ARBA00023024"/>
    </source>
</evidence>
<dbReference type="Pfam" id="PF00704">
    <property type="entry name" value="Glyco_hydro_18"/>
    <property type="match status" value="1"/>
</dbReference>
<organism evidence="11">
    <name type="scientific">Sporisorium scitamineum</name>
    <dbReference type="NCBI Taxonomy" id="49012"/>
    <lineage>
        <taxon>Eukaryota</taxon>
        <taxon>Fungi</taxon>
        <taxon>Dikarya</taxon>
        <taxon>Basidiomycota</taxon>
        <taxon>Ustilaginomycotina</taxon>
        <taxon>Ustilaginomycetes</taxon>
        <taxon>Ustilaginales</taxon>
        <taxon>Ustilaginaceae</taxon>
        <taxon>Sporisorium</taxon>
    </lineage>
</organism>
<feature type="domain" description="GH18" evidence="10">
    <location>
        <begin position="105"/>
        <end position="383"/>
    </location>
</feature>
<dbReference type="PROSITE" id="PS01095">
    <property type="entry name" value="GH18_1"/>
    <property type="match status" value="1"/>
</dbReference>
<evidence type="ECO:0000256" key="9">
    <source>
        <dbReference type="SAM" id="SignalP"/>
    </source>
</evidence>
<accession>A0A127Z923</accession>
<name>A0A127Z923_9BASI</name>
<evidence type="ECO:0000256" key="8">
    <source>
        <dbReference type="RuleBase" id="RU004453"/>
    </source>
</evidence>
<comment type="similarity">
    <text evidence="8">Belongs to the glycosyl hydrolase 18 family.</text>
</comment>
<dbReference type="CDD" id="cd00598">
    <property type="entry name" value="GH18_chitinase-like"/>
    <property type="match status" value="1"/>
</dbReference>
<protein>
    <submittedName>
        <fullName evidence="11">Related to Chitinase A</fullName>
    </submittedName>
</protein>
<dbReference type="InterPro" id="IPR001579">
    <property type="entry name" value="Glyco_hydro_18_chit_AS"/>
</dbReference>
<keyword evidence="4" id="KW-0119">Carbohydrate metabolism</keyword>
<evidence type="ECO:0000256" key="5">
    <source>
        <dbReference type="ARBA" id="ARBA00023295"/>
    </source>
</evidence>